<evidence type="ECO:0000256" key="7">
    <source>
        <dbReference type="SAM" id="MobiDB-lite"/>
    </source>
</evidence>
<feature type="region of interest" description="Disordered" evidence="7">
    <location>
        <begin position="1"/>
        <end position="23"/>
    </location>
</feature>
<protein>
    <recommendedName>
        <fullName evidence="6">Reticulon-like protein</fullName>
    </recommendedName>
</protein>
<feature type="transmembrane region" description="Helical" evidence="6">
    <location>
        <begin position="145"/>
        <end position="164"/>
    </location>
</feature>
<evidence type="ECO:0000256" key="4">
    <source>
        <dbReference type="ARBA" id="ARBA00022989"/>
    </source>
</evidence>
<reference evidence="9 10" key="1">
    <citation type="submission" date="2015-07" db="EMBL/GenBank/DDBJ databases">
        <title>Comparative genomics of the Sigatoka disease complex on banana suggests a link between parallel evolutionary changes in Pseudocercospora fijiensis and Pseudocercospora eumusae and increased virulence on the banana host.</title>
        <authorList>
            <person name="Chang T.-C."/>
            <person name="Salvucci A."/>
            <person name="Crous P.W."/>
            <person name="Stergiopoulos I."/>
        </authorList>
    </citation>
    <scope>NUCLEOTIDE SEQUENCE [LARGE SCALE GENOMIC DNA]</scope>
    <source>
        <strain evidence="9 10">CBS 116634</strain>
    </source>
</reference>
<sequence>MSGPFVDQALQPGDQAAYPELNGDETVESKETTTFLASKYPAFPPSPPSSTHHARLLPNMSLADAQQTAQNTMDSIKNSHTVQTVANGPVADKARAEANATRNEFGNLSASKQTPQTTTANGQELTHYHSFFYNLLSWENPRATAITYATFVLSILIARYVPVVRYLLKASYIILGITAALEGVGRLALGQGVASKLRPRAYYRIPPETVESVLSDLAELVNFFVIEFQRIVFAENISATILAFLSAFTTYWLVKIMPAWGFILLSTTVLFFTPLIYITNKELIDEQLGNAQKIASEQVSQVRGLAAEHTGKAWEASQNALKNVSAQASEAIGQGKQAAVDKGIVSPQTAEKVTPESAVTSDDFPSAPKDNPLVPEATTHQEIHNSGEKEPLLA</sequence>
<feature type="region of interest" description="Disordered" evidence="7">
    <location>
        <begin position="346"/>
        <end position="394"/>
    </location>
</feature>
<evidence type="ECO:0000313" key="10">
    <source>
        <dbReference type="Proteomes" id="UP000073492"/>
    </source>
</evidence>
<evidence type="ECO:0000259" key="8">
    <source>
        <dbReference type="PROSITE" id="PS50845"/>
    </source>
</evidence>
<dbReference type="Proteomes" id="UP000073492">
    <property type="component" value="Unassembled WGS sequence"/>
</dbReference>
<evidence type="ECO:0000256" key="5">
    <source>
        <dbReference type="ARBA" id="ARBA00023136"/>
    </source>
</evidence>
<dbReference type="EMBL" id="LFZO01000324">
    <property type="protein sequence ID" value="KXT09586.1"/>
    <property type="molecule type" value="Genomic_DNA"/>
</dbReference>
<dbReference type="STRING" id="113226.A0A139I4B5"/>
<organism evidence="9 10">
    <name type="scientific">Pseudocercospora musae</name>
    <dbReference type="NCBI Taxonomy" id="113226"/>
    <lineage>
        <taxon>Eukaryota</taxon>
        <taxon>Fungi</taxon>
        <taxon>Dikarya</taxon>
        <taxon>Ascomycota</taxon>
        <taxon>Pezizomycotina</taxon>
        <taxon>Dothideomycetes</taxon>
        <taxon>Dothideomycetidae</taxon>
        <taxon>Mycosphaerellales</taxon>
        <taxon>Mycosphaerellaceae</taxon>
        <taxon>Pseudocercospora</taxon>
    </lineage>
</organism>
<keyword evidence="2 6" id="KW-0812">Transmembrane</keyword>
<keyword evidence="10" id="KW-1185">Reference proteome</keyword>
<evidence type="ECO:0000256" key="2">
    <source>
        <dbReference type="ARBA" id="ARBA00022692"/>
    </source>
</evidence>
<dbReference type="PROSITE" id="PS50845">
    <property type="entry name" value="RETICULON"/>
    <property type="match status" value="1"/>
</dbReference>
<dbReference type="InterPro" id="IPR003388">
    <property type="entry name" value="Reticulon"/>
</dbReference>
<dbReference type="EMBL" id="LFZO01000324">
    <property type="protein sequence ID" value="KXT09587.1"/>
    <property type="molecule type" value="Genomic_DNA"/>
</dbReference>
<feature type="domain" description="Reticulon" evidence="8">
    <location>
        <begin position="132"/>
        <end position="329"/>
    </location>
</feature>
<name>A0A139I4B5_9PEZI</name>
<evidence type="ECO:0000256" key="3">
    <source>
        <dbReference type="ARBA" id="ARBA00022824"/>
    </source>
</evidence>
<dbReference type="GO" id="GO:0005789">
    <property type="term" value="C:endoplasmic reticulum membrane"/>
    <property type="evidence" value="ECO:0007669"/>
    <property type="project" value="UniProtKB-SubCell"/>
</dbReference>
<feature type="transmembrane region" description="Helical" evidence="6">
    <location>
        <begin position="259"/>
        <end position="278"/>
    </location>
</feature>
<keyword evidence="3 6" id="KW-0256">Endoplasmic reticulum</keyword>
<keyword evidence="5 6" id="KW-0472">Membrane</keyword>
<proteinExistence type="predicted"/>
<dbReference type="Pfam" id="PF02453">
    <property type="entry name" value="Reticulon"/>
    <property type="match status" value="1"/>
</dbReference>
<feature type="compositionally biased region" description="Basic and acidic residues" evidence="7">
    <location>
        <begin position="379"/>
        <end position="394"/>
    </location>
</feature>
<dbReference type="AlphaFoldDB" id="A0A139I4B5"/>
<comment type="subcellular location">
    <subcellularLocation>
        <location evidence="1 6">Endoplasmic reticulum membrane</location>
        <topology evidence="1 6">Multi-pass membrane protein</topology>
    </subcellularLocation>
</comment>
<evidence type="ECO:0000313" key="9">
    <source>
        <dbReference type="EMBL" id="KXT09586.1"/>
    </source>
</evidence>
<keyword evidence="4 6" id="KW-1133">Transmembrane helix</keyword>
<accession>A0A139I4B5</accession>
<feature type="transmembrane region" description="Helical" evidence="6">
    <location>
        <begin position="232"/>
        <end position="253"/>
    </location>
</feature>
<evidence type="ECO:0000256" key="1">
    <source>
        <dbReference type="ARBA" id="ARBA00004477"/>
    </source>
</evidence>
<gene>
    <name evidence="9" type="ORF">AC579_8610</name>
</gene>
<comment type="caution">
    <text evidence="9">The sequence shown here is derived from an EMBL/GenBank/DDBJ whole genome shotgun (WGS) entry which is preliminary data.</text>
</comment>
<evidence type="ECO:0000256" key="6">
    <source>
        <dbReference type="RuleBase" id="RU363132"/>
    </source>
</evidence>